<organism evidence="3 4">
    <name type="scientific">Ditylenchus destructor</name>
    <dbReference type="NCBI Taxonomy" id="166010"/>
    <lineage>
        <taxon>Eukaryota</taxon>
        <taxon>Metazoa</taxon>
        <taxon>Ecdysozoa</taxon>
        <taxon>Nematoda</taxon>
        <taxon>Chromadorea</taxon>
        <taxon>Rhabditida</taxon>
        <taxon>Tylenchina</taxon>
        <taxon>Tylenchomorpha</taxon>
        <taxon>Sphaerularioidea</taxon>
        <taxon>Anguinidae</taxon>
        <taxon>Anguininae</taxon>
        <taxon>Ditylenchus</taxon>
    </lineage>
</organism>
<accession>A0AAD4MEY5</accession>
<feature type="compositionally biased region" description="Basic and acidic residues" evidence="1">
    <location>
        <begin position="144"/>
        <end position="155"/>
    </location>
</feature>
<evidence type="ECO:0000313" key="3">
    <source>
        <dbReference type="EMBL" id="KAI1690653.1"/>
    </source>
</evidence>
<dbReference type="Gene3D" id="3.50.30.10">
    <property type="entry name" value="Phosphohistidine domain"/>
    <property type="match status" value="1"/>
</dbReference>
<dbReference type="InterPro" id="IPR018274">
    <property type="entry name" value="PEP_util_AS"/>
</dbReference>
<comment type="caution">
    <text evidence="3">The sequence shown here is derived from an EMBL/GenBank/DDBJ whole genome shotgun (WGS) entry which is preliminary data.</text>
</comment>
<feature type="region of interest" description="Disordered" evidence="1">
    <location>
        <begin position="144"/>
        <end position="181"/>
    </location>
</feature>
<evidence type="ECO:0000259" key="2">
    <source>
        <dbReference type="Pfam" id="PF00391"/>
    </source>
</evidence>
<dbReference type="InterPro" id="IPR036637">
    <property type="entry name" value="Phosphohistidine_dom_sf"/>
</dbReference>
<dbReference type="EMBL" id="JAKKPZ010001117">
    <property type="protein sequence ID" value="KAI1690653.1"/>
    <property type="molecule type" value="Genomic_DNA"/>
</dbReference>
<dbReference type="AlphaFoldDB" id="A0AAD4MEY5"/>
<protein>
    <submittedName>
        <fullName evidence="3">PEP-utilizing enzyme, mobile domain-containing protein</fullName>
    </submittedName>
</protein>
<gene>
    <name evidence="3" type="ORF">DdX_22357</name>
</gene>
<dbReference type="SUPFAM" id="SSF52009">
    <property type="entry name" value="Phosphohistidine domain"/>
    <property type="match status" value="1"/>
</dbReference>
<dbReference type="GO" id="GO:0016772">
    <property type="term" value="F:transferase activity, transferring phosphorus-containing groups"/>
    <property type="evidence" value="ECO:0007669"/>
    <property type="project" value="InterPro"/>
</dbReference>
<sequence length="181" mass="19696">MASRGPGTRPSSRSPPGWRRWAIGAAGRAADLRDVGRRVLAQLEPLRPVAAWQIYRRKPCILLAADLSPSDTANLDPTRVLGLATAQGGPTSHTAILSRTLACRRWLPVAPNCWRSRPAAKRSSTAAAGGSTCPLPRPICFGTRLDRRAAADPRARSRTTRAAGADHRRPSHRHRRQREPA</sequence>
<proteinExistence type="predicted"/>
<dbReference type="PANTHER" id="PTHR46244:SF6">
    <property type="entry name" value="PHOSPHOENOLPYRUVATE-PROTEIN PHOSPHOTRANSFERASE"/>
    <property type="match status" value="1"/>
</dbReference>
<evidence type="ECO:0000256" key="1">
    <source>
        <dbReference type="SAM" id="MobiDB-lite"/>
    </source>
</evidence>
<name>A0AAD4MEY5_9BILA</name>
<dbReference type="Proteomes" id="UP001201812">
    <property type="component" value="Unassembled WGS sequence"/>
</dbReference>
<feature type="domain" description="PEP-utilising enzyme mobile" evidence="2">
    <location>
        <begin position="58"/>
        <end position="101"/>
    </location>
</feature>
<dbReference type="InterPro" id="IPR008279">
    <property type="entry name" value="PEP-util_enz_mobile_dom"/>
</dbReference>
<dbReference type="PANTHER" id="PTHR46244">
    <property type="entry name" value="PHOSPHOENOLPYRUVATE-PROTEIN PHOSPHOTRANSFERASE"/>
    <property type="match status" value="1"/>
</dbReference>
<evidence type="ECO:0000313" key="4">
    <source>
        <dbReference type="Proteomes" id="UP001201812"/>
    </source>
</evidence>
<dbReference type="PROSITE" id="PS00370">
    <property type="entry name" value="PEP_ENZYMES_PHOS_SITE"/>
    <property type="match status" value="1"/>
</dbReference>
<dbReference type="Pfam" id="PF00391">
    <property type="entry name" value="PEP-utilizers"/>
    <property type="match status" value="1"/>
</dbReference>
<keyword evidence="4" id="KW-1185">Reference proteome</keyword>
<feature type="compositionally biased region" description="Basic residues" evidence="1">
    <location>
        <begin position="169"/>
        <end position="181"/>
    </location>
</feature>
<reference evidence="3" key="1">
    <citation type="submission" date="2022-01" db="EMBL/GenBank/DDBJ databases">
        <title>Genome Sequence Resource for Two Populations of Ditylenchus destructor, the Migratory Endoparasitic Phytonematode.</title>
        <authorList>
            <person name="Zhang H."/>
            <person name="Lin R."/>
            <person name="Xie B."/>
        </authorList>
    </citation>
    <scope>NUCLEOTIDE SEQUENCE</scope>
    <source>
        <strain evidence="3">BazhouSP</strain>
    </source>
</reference>
<dbReference type="InterPro" id="IPR050499">
    <property type="entry name" value="PEP-utilizing_PTS_enzyme"/>
</dbReference>